<reference evidence="3 4" key="2">
    <citation type="journal article" date="2022" name="Mar. Drugs">
        <title>Bioassay-Guided Fractionation Leads to the Detection of Cholic Acid Generated by the Rare Thalassomonas sp.</title>
        <authorList>
            <person name="Pheiffer F."/>
            <person name="Schneider Y.K."/>
            <person name="Hansen E.H."/>
            <person name="Andersen J.H."/>
            <person name="Isaksson J."/>
            <person name="Busche T."/>
            <person name="R C."/>
            <person name="Kalinowski J."/>
            <person name="Zyl L.V."/>
            <person name="Trindade M."/>
        </authorList>
    </citation>
    <scope>NUCLEOTIDE SEQUENCE [LARGE SCALE GENOMIC DNA]</scope>
    <source>
        <strain evidence="3 4">A5K-106</strain>
    </source>
</reference>
<protein>
    <submittedName>
        <fullName evidence="3">Alpha/beta fold hydrolase</fullName>
    </submittedName>
</protein>
<dbReference type="KEGG" id="tact:SG35_012755"/>
<reference evidence="3 4" key="1">
    <citation type="journal article" date="2015" name="Genome Announc.">
        <title>Draft Genome Sequences of Marine Isolates of Thalassomonas viridans and Thalassomonas actiniarum.</title>
        <authorList>
            <person name="Olonade I."/>
            <person name="van Zyl L.J."/>
            <person name="Trindade M."/>
        </authorList>
    </citation>
    <scope>NUCLEOTIDE SEQUENCE [LARGE SCALE GENOMIC DNA]</scope>
    <source>
        <strain evidence="3 4">A5K-106</strain>
    </source>
</reference>
<dbReference type="SMART" id="SM00939">
    <property type="entry name" value="PepX_C"/>
    <property type="match status" value="1"/>
</dbReference>
<dbReference type="InterPro" id="IPR008979">
    <property type="entry name" value="Galactose-bd-like_sf"/>
</dbReference>
<keyword evidence="4" id="KW-1185">Reference proteome</keyword>
<dbReference type="PANTHER" id="PTHR22946:SF9">
    <property type="entry name" value="POLYKETIDE TRANSFERASE AF380"/>
    <property type="match status" value="1"/>
</dbReference>
<accession>A0AAE9YXN7</accession>
<evidence type="ECO:0000313" key="4">
    <source>
        <dbReference type="Proteomes" id="UP000032568"/>
    </source>
</evidence>
<sequence>MNKSIIWANSFRAFVLVCLSVISVGASAVDLVSLLRGMVGDPVFKESEHYISDDNIQIRAYDGITLEANIFVPTAAAEYYPAIIFINSWGMNEYQYLVEAARFAEQGYVVLSYSTRGFGESEGKIATAGPEDVRDVSAAIDFLLANYPVDINRIGVSGISYGSGISLLSAANDPRISAVAAMSTWGSLTDSLYGQYTPRLIWGGLLTGIGYLTGDPSDEIAINYLDLLKQERIDEITVWADVRSPLSYVDKLNERRVPVYLANNFGDNLFQPNSVLALYQALEGPKKMDLSQGTHAVGEVLGMGKSNHRIWHNAHAWFDFYLKQENNGINEQAPVAMQVKFGDYEELPDWPSPALSAQTLYLHEKEIDGDGDMKTSPYSPWWPKTDSFYSGLDTLATTGIPLLSYFLEDVVEAPIIASMPLISSINAIRWESDWLSREMKLRGIPKIKLQLTPSKSEALLVAYLYDVDWTGTGRLISHAPYTLLNAVPGQTLSLDLEMVATAYDVPAGHYLSLVIDTSDLLYSPPGIGLYHLDINYRDNENNTLSLPVKD</sequence>
<dbReference type="GO" id="GO:0052689">
    <property type="term" value="F:carboxylic ester hydrolase activity"/>
    <property type="evidence" value="ECO:0007669"/>
    <property type="project" value="UniProtKB-ARBA"/>
</dbReference>
<dbReference type="InterPro" id="IPR029058">
    <property type="entry name" value="AB_hydrolase_fold"/>
</dbReference>
<evidence type="ECO:0000259" key="2">
    <source>
        <dbReference type="SMART" id="SM00939"/>
    </source>
</evidence>
<organism evidence="3 4">
    <name type="scientific">Thalassomonas actiniarum</name>
    <dbReference type="NCBI Taxonomy" id="485447"/>
    <lineage>
        <taxon>Bacteria</taxon>
        <taxon>Pseudomonadati</taxon>
        <taxon>Pseudomonadota</taxon>
        <taxon>Gammaproteobacteria</taxon>
        <taxon>Alteromonadales</taxon>
        <taxon>Colwelliaceae</taxon>
        <taxon>Thalassomonas</taxon>
    </lineage>
</organism>
<dbReference type="RefSeq" id="WP_053043118.1">
    <property type="nucleotide sequence ID" value="NZ_CP059735.1"/>
</dbReference>
<dbReference type="EMBL" id="CP059735">
    <property type="protein sequence ID" value="WDE01418.1"/>
    <property type="molecule type" value="Genomic_DNA"/>
</dbReference>
<evidence type="ECO:0000256" key="1">
    <source>
        <dbReference type="ARBA" id="ARBA00022801"/>
    </source>
</evidence>
<gene>
    <name evidence="3" type="ORF">SG35_012755</name>
</gene>
<dbReference type="AlphaFoldDB" id="A0AAE9YXN7"/>
<proteinExistence type="predicted"/>
<dbReference type="SUPFAM" id="SSF53474">
    <property type="entry name" value="alpha/beta-Hydrolases"/>
    <property type="match status" value="1"/>
</dbReference>
<dbReference type="GO" id="GO:0008239">
    <property type="term" value="F:dipeptidyl-peptidase activity"/>
    <property type="evidence" value="ECO:0007669"/>
    <property type="project" value="InterPro"/>
</dbReference>
<dbReference type="InterPro" id="IPR050261">
    <property type="entry name" value="FrsA_esterase"/>
</dbReference>
<dbReference type="InterPro" id="IPR013736">
    <property type="entry name" value="Xaa-Pro_dipept_C"/>
</dbReference>
<dbReference type="Pfam" id="PF08530">
    <property type="entry name" value="PepX_C"/>
    <property type="match status" value="1"/>
</dbReference>
<dbReference type="SUPFAM" id="SSF49785">
    <property type="entry name" value="Galactose-binding domain-like"/>
    <property type="match status" value="1"/>
</dbReference>
<name>A0AAE9YXN7_9GAMM</name>
<dbReference type="Pfam" id="PF02129">
    <property type="entry name" value="Peptidase_S15"/>
    <property type="match status" value="1"/>
</dbReference>
<dbReference type="Gene3D" id="2.60.120.260">
    <property type="entry name" value="Galactose-binding domain-like"/>
    <property type="match status" value="1"/>
</dbReference>
<keyword evidence="1 3" id="KW-0378">Hydrolase</keyword>
<dbReference type="PANTHER" id="PTHR22946">
    <property type="entry name" value="DIENELACTONE HYDROLASE DOMAIN-CONTAINING PROTEIN-RELATED"/>
    <property type="match status" value="1"/>
</dbReference>
<evidence type="ECO:0000313" key="3">
    <source>
        <dbReference type="EMBL" id="WDE01418.1"/>
    </source>
</evidence>
<dbReference type="Proteomes" id="UP000032568">
    <property type="component" value="Chromosome"/>
</dbReference>
<dbReference type="Gene3D" id="3.40.50.1820">
    <property type="entry name" value="alpha/beta hydrolase"/>
    <property type="match status" value="1"/>
</dbReference>
<feature type="domain" description="Xaa-Pro dipeptidyl-peptidase C-terminal" evidence="2">
    <location>
        <begin position="315"/>
        <end position="547"/>
    </location>
</feature>
<dbReference type="InterPro" id="IPR000383">
    <property type="entry name" value="Xaa-Pro-like_dom"/>
</dbReference>